<accession>A0ACB7XLG6</accession>
<proteinExistence type="predicted"/>
<keyword evidence="2" id="KW-1185">Reference proteome</keyword>
<dbReference type="EMBL" id="CM037160">
    <property type="protein sequence ID" value="KAH7841487.1"/>
    <property type="molecule type" value="Genomic_DNA"/>
</dbReference>
<reference evidence="1 2" key="1">
    <citation type="journal article" date="2021" name="Hortic Res">
        <title>High-quality reference genome and annotation aids understanding of berry development for evergreen blueberry (Vaccinium darrowii).</title>
        <authorList>
            <person name="Yu J."/>
            <person name="Hulse-Kemp A.M."/>
            <person name="Babiker E."/>
            <person name="Staton M."/>
        </authorList>
    </citation>
    <scope>NUCLEOTIDE SEQUENCE [LARGE SCALE GENOMIC DNA]</scope>
    <source>
        <strain evidence="2">cv. NJ 8807/NJ 8810</strain>
        <tissue evidence="1">Young leaf</tissue>
    </source>
</reference>
<sequence length="129" mass="14016">MAAAAYDVAALHLRGHGARLNFPELACNLPRPVSSAREDICSAAQEAAQLFKKLPKEPEPSSSGSNPAPITIGLSPSQIQAINESPLDSPMTWMELGTLMLEDRAVTSSNFEMGEWDEVLDYSLWDTQL</sequence>
<comment type="caution">
    <text evidence="1">The sequence shown here is derived from an EMBL/GenBank/DDBJ whole genome shotgun (WGS) entry which is preliminary data.</text>
</comment>
<name>A0ACB7XLG6_9ERIC</name>
<dbReference type="Proteomes" id="UP000828048">
    <property type="component" value="Chromosome 10"/>
</dbReference>
<protein>
    <submittedName>
        <fullName evidence="1">Uncharacterized protein</fullName>
    </submittedName>
</protein>
<gene>
    <name evidence="1" type="ORF">Vadar_030450</name>
</gene>
<organism evidence="1 2">
    <name type="scientific">Vaccinium darrowii</name>
    <dbReference type="NCBI Taxonomy" id="229202"/>
    <lineage>
        <taxon>Eukaryota</taxon>
        <taxon>Viridiplantae</taxon>
        <taxon>Streptophyta</taxon>
        <taxon>Embryophyta</taxon>
        <taxon>Tracheophyta</taxon>
        <taxon>Spermatophyta</taxon>
        <taxon>Magnoliopsida</taxon>
        <taxon>eudicotyledons</taxon>
        <taxon>Gunneridae</taxon>
        <taxon>Pentapetalae</taxon>
        <taxon>asterids</taxon>
        <taxon>Ericales</taxon>
        <taxon>Ericaceae</taxon>
        <taxon>Vaccinioideae</taxon>
        <taxon>Vaccinieae</taxon>
        <taxon>Vaccinium</taxon>
    </lineage>
</organism>
<evidence type="ECO:0000313" key="2">
    <source>
        <dbReference type="Proteomes" id="UP000828048"/>
    </source>
</evidence>
<evidence type="ECO:0000313" key="1">
    <source>
        <dbReference type="EMBL" id="KAH7841487.1"/>
    </source>
</evidence>